<name>A0A1M6H029_9FIRM</name>
<gene>
    <name evidence="3" type="ORF">SAMN02745219_01871</name>
</gene>
<keyword evidence="2" id="KW-0732">Signal</keyword>
<dbReference type="EMBL" id="FQZM01000021">
    <property type="protein sequence ID" value="SHJ15548.1"/>
    <property type="molecule type" value="Genomic_DNA"/>
</dbReference>
<reference evidence="4" key="1">
    <citation type="submission" date="2016-11" db="EMBL/GenBank/DDBJ databases">
        <authorList>
            <person name="Varghese N."/>
            <person name="Submissions S."/>
        </authorList>
    </citation>
    <scope>NUCLEOTIDE SEQUENCE [LARGE SCALE GENOMIC DNA]</scope>
    <source>
        <strain evidence="4">DSM 16057</strain>
    </source>
</reference>
<feature type="signal peptide" evidence="2">
    <location>
        <begin position="1"/>
        <end position="27"/>
    </location>
</feature>
<dbReference type="RefSeq" id="WP_072869108.1">
    <property type="nucleotide sequence ID" value="NZ_FQZM01000021.1"/>
</dbReference>
<proteinExistence type="predicted"/>
<dbReference type="STRING" id="1121432.SAMN02745219_01871"/>
<dbReference type="AlphaFoldDB" id="A0A1M6H029"/>
<feature type="chain" id="PRO_5013019887" evidence="2">
    <location>
        <begin position="28"/>
        <end position="650"/>
    </location>
</feature>
<evidence type="ECO:0000313" key="4">
    <source>
        <dbReference type="Proteomes" id="UP000184529"/>
    </source>
</evidence>
<evidence type="ECO:0000313" key="3">
    <source>
        <dbReference type="EMBL" id="SHJ15548.1"/>
    </source>
</evidence>
<feature type="region of interest" description="Disordered" evidence="1">
    <location>
        <begin position="437"/>
        <end position="458"/>
    </location>
</feature>
<evidence type="ECO:0000256" key="2">
    <source>
        <dbReference type="SAM" id="SignalP"/>
    </source>
</evidence>
<evidence type="ECO:0000256" key="1">
    <source>
        <dbReference type="SAM" id="MobiDB-lite"/>
    </source>
</evidence>
<sequence>MRFKNRLFAVFLMVVFLLSQLPVYAWAGDNWENPQKHEAPQEYKDKGKSLYTREHWTKFYINYNGYDLGESGAKYVGALYAEVFDTPNDITQGFTGVHPNRNLWQPGNQNDADIESFLKGFQVPRGSTGHWLVSPSYLSTQNETVLVTSPSGEKFFVETSARYVLSNQSGMKRDVPVQKVSGSWNVPPGTTVREPVKVSNSPVDTAGGRLNNGSGRAVYWRAWNGSYGARALTQHAAAALYNYPNTSSAVVIASFPYNVYVPYVKKVYDNGNTASYDWAVVNQTPLHLWNITVRVYTKGKKTGKWNLVQIYNNIDIPPAKRDGSGLTREPSSKDIMAQAAGRYSVAYPLRYTEVPKPSEDYDVIVTANVNLNIQSGQASFPSASIDSGMRGAYDAGGVSGAAPPGLPPAETVEQWNKASSILGVSLPRGYNDNVASASDTGAALPPPPGSGDTAGPNDLAVTSIEVLDAATGQPVSSPQENQNLKVKATFKSSFNVGGWARLRLYKYQVEYKRLDQVGDSVNMYFEPNATKTYEWSPGNIGTGQYKFIVSIDYYNNGNDPSSGWRAEKFDGKYDEKTYDNNKMEKDLTGTEAPPWEPHPVQWSQPVWYPPLVWKEVPVYETITEPIYGWKKVTFRKEEPTDVKKRVRLTE</sequence>
<protein>
    <submittedName>
        <fullName evidence="3">Uncharacterized protein</fullName>
    </submittedName>
</protein>
<keyword evidence="4" id="KW-1185">Reference proteome</keyword>
<organism evidence="3 4">
    <name type="scientific">Desulfofundulus thermosubterraneus DSM 16057</name>
    <dbReference type="NCBI Taxonomy" id="1121432"/>
    <lineage>
        <taxon>Bacteria</taxon>
        <taxon>Bacillati</taxon>
        <taxon>Bacillota</taxon>
        <taxon>Clostridia</taxon>
        <taxon>Eubacteriales</taxon>
        <taxon>Peptococcaceae</taxon>
        <taxon>Desulfofundulus</taxon>
    </lineage>
</organism>
<accession>A0A1M6H029</accession>
<dbReference type="OrthoDB" id="1720049at2"/>
<dbReference type="Proteomes" id="UP000184529">
    <property type="component" value="Unassembled WGS sequence"/>
</dbReference>